<dbReference type="Proteomes" id="UP000325902">
    <property type="component" value="Unassembled WGS sequence"/>
</dbReference>
<dbReference type="InterPro" id="IPR027799">
    <property type="entry name" value="Rtf2_RING-finger"/>
</dbReference>
<dbReference type="InterPro" id="IPR006735">
    <property type="entry name" value="Rtf2"/>
</dbReference>
<dbReference type="PANTHER" id="PTHR12775">
    <property type="entry name" value="PROTEIN C20ORF43 HOMOLOG"/>
    <property type="match status" value="1"/>
</dbReference>
<proteinExistence type="inferred from homology"/>
<name>A0A5N5DTB1_9PEZI</name>
<dbReference type="OrthoDB" id="247013at2759"/>
<protein>
    <submittedName>
        <fullName evidence="3">Replication termination factor 2</fullName>
    </submittedName>
</protein>
<comment type="caution">
    <text evidence="3">The sequence shown here is derived from an EMBL/GenBank/DDBJ whole genome shotgun (WGS) entry which is preliminary data.</text>
</comment>
<accession>A0A5N5DTB1</accession>
<feature type="region of interest" description="Disordered" evidence="2">
    <location>
        <begin position="210"/>
        <end position="318"/>
    </location>
</feature>
<gene>
    <name evidence="3" type="primary">rtf2</name>
    <name evidence="3" type="ORF">DBV05_g1200</name>
</gene>
<keyword evidence="4" id="KW-1185">Reference proteome</keyword>
<reference evidence="3 4" key="1">
    <citation type="journal article" date="2019" name="Sci. Rep.">
        <title>A multi-omics analysis of the grapevine pathogen Lasiodiplodia theobromae reveals that temperature affects the expression of virulence- and pathogenicity-related genes.</title>
        <authorList>
            <person name="Felix C."/>
            <person name="Meneses R."/>
            <person name="Goncalves M.F.M."/>
            <person name="Tilleman L."/>
            <person name="Duarte A.S."/>
            <person name="Jorrin-Novo J.V."/>
            <person name="Van de Peer Y."/>
            <person name="Deforce D."/>
            <person name="Van Nieuwerburgh F."/>
            <person name="Esteves A.C."/>
            <person name="Alves A."/>
        </authorList>
    </citation>
    <scope>NUCLEOTIDE SEQUENCE [LARGE SCALE GENOMIC DNA]</scope>
    <source>
        <strain evidence="3 4">LA-SOL3</strain>
    </source>
</reference>
<organism evidence="3 4">
    <name type="scientific">Lasiodiplodia theobromae</name>
    <dbReference type="NCBI Taxonomy" id="45133"/>
    <lineage>
        <taxon>Eukaryota</taxon>
        <taxon>Fungi</taxon>
        <taxon>Dikarya</taxon>
        <taxon>Ascomycota</taxon>
        <taxon>Pezizomycotina</taxon>
        <taxon>Dothideomycetes</taxon>
        <taxon>Dothideomycetes incertae sedis</taxon>
        <taxon>Botryosphaeriales</taxon>
        <taxon>Botryosphaeriaceae</taxon>
        <taxon>Lasiodiplodia</taxon>
    </lineage>
</organism>
<feature type="compositionally biased region" description="Basic and acidic residues" evidence="2">
    <location>
        <begin position="228"/>
        <end position="253"/>
    </location>
</feature>
<dbReference type="SUPFAM" id="SSF57850">
    <property type="entry name" value="RING/U-box"/>
    <property type="match status" value="1"/>
</dbReference>
<evidence type="ECO:0000313" key="4">
    <source>
        <dbReference type="Proteomes" id="UP000325902"/>
    </source>
</evidence>
<evidence type="ECO:0000256" key="1">
    <source>
        <dbReference type="ARBA" id="ARBA00009885"/>
    </source>
</evidence>
<dbReference type="AlphaFoldDB" id="A0A5N5DTB1"/>
<dbReference type="GO" id="GO:0006274">
    <property type="term" value="P:DNA replication termination"/>
    <property type="evidence" value="ECO:0007669"/>
    <property type="project" value="TreeGrafter"/>
</dbReference>
<feature type="compositionally biased region" description="Basic and acidic residues" evidence="2">
    <location>
        <begin position="10"/>
        <end position="19"/>
    </location>
</feature>
<dbReference type="GO" id="GO:0005634">
    <property type="term" value="C:nucleus"/>
    <property type="evidence" value="ECO:0007669"/>
    <property type="project" value="TreeGrafter"/>
</dbReference>
<dbReference type="EMBL" id="VCHE01000004">
    <property type="protein sequence ID" value="KAB2580182.1"/>
    <property type="molecule type" value="Genomic_DNA"/>
</dbReference>
<comment type="similarity">
    <text evidence="1">Belongs to the rtf2 family.</text>
</comment>
<dbReference type="CDD" id="cd16653">
    <property type="entry name" value="RING-like_Rtf2"/>
    <property type="match status" value="1"/>
</dbReference>
<feature type="compositionally biased region" description="Basic residues" evidence="2">
    <location>
        <begin position="216"/>
        <end position="227"/>
    </location>
</feature>
<sequence length="318" mass="34880">MGNDGGSIPTRRELVKEAARNPTTTELKAAAAEAEHHRWTVDPLSNKPLARPVVSDANGRLYNKDSVIEHLLPLADPDDVAALQRREEQEKNVLKGAVKSLKDVVEVKFCVEGEEEKGTPEAAEKKEGRRGGKEVWVCPVTREELGPGSKAVYLVPCGHAFAGEVIKEAGEEKLCLQCNEPYAPNDIIPIVPTTEEDIARLQLRAKTLKEKGLTHSLKKAGGKKRKKNGDSGEEKNGEATKNGESKKEKKKATADGIKNSATASLTARVLAEQEERNKRRKIENNENLSSLFSKDKNNTGKNSDFMTRGFNIPAQAKR</sequence>
<dbReference type="Pfam" id="PF04641">
    <property type="entry name" value="Rtf2"/>
    <property type="match status" value="1"/>
</dbReference>
<evidence type="ECO:0000313" key="3">
    <source>
        <dbReference type="EMBL" id="KAB2580182.1"/>
    </source>
</evidence>
<evidence type="ECO:0000256" key="2">
    <source>
        <dbReference type="SAM" id="MobiDB-lite"/>
    </source>
</evidence>
<dbReference type="PANTHER" id="PTHR12775:SF0">
    <property type="entry name" value="REPLICATION TERMINATION FACTOR 2"/>
    <property type="match status" value="1"/>
</dbReference>
<feature type="region of interest" description="Disordered" evidence="2">
    <location>
        <begin position="1"/>
        <end position="37"/>
    </location>
</feature>